<protein>
    <submittedName>
        <fullName evidence="1">Uncharacterized protein</fullName>
    </submittedName>
</protein>
<dbReference type="EMBL" id="JAFHAP010000006">
    <property type="protein sequence ID" value="MBN2909161.1"/>
    <property type="molecule type" value="Genomic_DNA"/>
</dbReference>
<proteinExistence type="predicted"/>
<evidence type="ECO:0000313" key="2">
    <source>
        <dbReference type="Proteomes" id="UP001177120"/>
    </source>
</evidence>
<comment type="caution">
    <text evidence="1">The sequence shown here is derived from an EMBL/GenBank/DDBJ whole genome shotgun (WGS) entry which is preliminary data.</text>
</comment>
<name>A0ABS2WI25_9BACL</name>
<dbReference type="RefSeq" id="WP_205493895.1">
    <property type="nucleotide sequence ID" value="NZ_JAFHAP010000006.1"/>
</dbReference>
<organism evidence="1 2">
    <name type="scientific">Polycladomyces zharkentensis</name>
    <dbReference type="NCBI Taxonomy" id="2807616"/>
    <lineage>
        <taxon>Bacteria</taxon>
        <taxon>Bacillati</taxon>
        <taxon>Bacillota</taxon>
        <taxon>Bacilli</taxon>
        <taxon>Bacillales</taxon>
        <taxon>Thermoactinomycetaceae</taxon>
        <taxon>Polycladomyces</taxon>
    </lineage>
</organism>
<sequence>MKYVSCTRDGTVVEVFENITEPEYDEEKNIVRFKDSAGNGVMFSGMALFLFLPDSVAIAEGDTVTPELQAQDIRHEVVKQALPYRQQIDQDETLVYLFETLLAKGVI</sequence>
<evidence type="ECO:0000313" key="1">
    <source>
        <dbReference type="EMBL" id="MBN2909161.1"/>
    </source>
</evidence>
<dbReference type="Proteomes" id="UP001177120">
    <property type="component" value="Unassembled WGS sequence"/>
</dbReference>
<gene>
    <name evidence="1" type="ORF">JQC72_06440</name>
</gene>
<keyword evidence="2" id="KW-1185">Reference proteome</keyword>
<reference evidence="1" key="1">
    <citation type="journal article" date="2024" name="Int. J. Syst. Evol. Microbiol.">
        <title>Polycladomyces zharkentensis sp. nov., a novel thermophilic cellulose- and starch-degrading member of the Bacillota from a geothermal aquifer in Kazakhstan.</title>
        <authorList>
            <person name="Mashzhan A."/>
            <person name="Kistaubayeva A."/>
            <person name="Javier-Lopez R."/>
            <person name="Bissenova U."/>
            <person name="Bissenbay A."/>
            <person name="Birkeland N.K."/>
        </authorList>
    </citation>
    <scope>NUCLEOTIDE SEQUENCE</scope>
    <source>
        <strain evidence="1">ZKZ2T</strain>
    </source>
</reference>
<accession>A0ABS2WI25</accession>